<evidence type="ECO:0000256" key="1">
    <source>
        <dbReference type="SAM" id="Phobius"/>
    </source>
</evidence>
<sequence>MEKQRPPKTPQLFPNTDSHLDLLLLLLLITTSLSLLSPFIIFNNTHLHPPKPLSRPRTGNEGNACRSTTICLRLSKTGGDWHGGRGRSVR</sequence>
<feature type="transmembrane region" description="Helical" evidence="1">
    <location>
        <begin position="20"/>
        <end position="42"/>
    </location>
</feature>
<accession>A0A8E2EAL2</accession>
<dbReference type="EMBL" id="KV744969">
    <property type="protein sequence ID" value="OCK80244.1"/>
    <property type="molecule type" value="Genomic_DNA"/>
</dbReference>
<keyword evidence="1" id="KW-1133">Transmembrane helix</keyword>
<dbReference type="Proteomes" id="UP000250266">
    <property type="component" value="Unassembled WGS sequence"/>
</dbReference>
<evidence type="ECO:0000313" key="3">
    <source>
        <dbReference type="Proteomes" id="UP000250266"/>
    </source>
</evidence>
<dbReference type="AlphaFoldDB" id="A0A8E2EAL2"/>
<evidence type="ECO:0000313" key="2">
    <source>
        <dbReference type="EMBL" id="OCK80244.1"/>
    </source>
</evidence>
<reference evidence="2 3" key="1">
    <citation type="journal article" date="2016" name="Nat. Commun.">
        <title>Ectomycorrhizal ecology is imprinted in the genome of the dominant symbiotic fungus Cenococcum geophilum.</title>
        <authorList>
            <consortium name="DOE Joint Genome Institute"/>
            <person name="Peter M."/>
            <person name="Kohler A."/>
            <person name="Ohm R.A."/>
            <person name="Kuo A."/>
            <person name="Krutzmann J."/>
            <person name="Morin E."/>
            <person name="Arend M."/>
            <person name="Barry K.W."/>
            <person name="Binder M."/>
            <person name="Choi C."/>
            <person name="Clum A."/>
            <person name="Copeland A."/>
            <person name="Grisel N."/>
            <person name="Haridas S."/>
            <person name="Kipfer T."/>
            <person name="LaButti K."/>
            <person name="Lindquist E."/>
            <person name="Lipzen A."/>
            <person name="Maire R."/>
            <person name="Meier B."/>
            <person name="Mihaltcheva S."/>
            <person name="Molinier V."/>
            <person name="Murat C."/>
            <person name="Poggeler S."/>
            <person name="Quandt C.A."/>
            <person name="Sperisen C."/>
            <person name="Tritt A."/>
            <person name="Tisserant E."/>
            <person name="Crous P.W."/>
            <person name="Henrissat B."/>
            <person name="Nehls U."/>
            <person name="Egli S."/>
            <person name="Spatafora J.W."/>
            <person name="Grigoriev I.V."/>
            <person name="Martin F.M."/>
        </authorList>
    </citation>
    <scope>NUCLEOTIDE SEQUENCE [LARGE SCALE GENOMIC DNA]</scope>
    <source>
        <strain evidence="2 3">CBS 459.81</strain>
    </source>
</reference>
<keyword evidence="1" id="KW-0472">Membrane</keyword>
<gene>
    <name evidence="2" type="ORF">K432DRAFT_49671</name>
</gene>
<protein>
    <recommendedName>
        <fullName evidence="4">Transmembrane protein</fullName>
    </recommendedName>
</protein>
<proteinExistence type="predicted"/>
<name>A0A8E2EAL2_9PEZI</name>
<organism evidence="2 3">
    <name type="scientific">Lepidopterella palustris CBS 459.81</name>
    <dbReference type="NCBI Taxonomy" id="1314670"/>
    <lineage>
        <taxon>Eukaryota</taxon>
        <taxon>Fungi</taxon>
        <taxon>Dikarya</taxon>
        <taxon>Ascomycota</taxon>
        <taxon>Pezizomycotina</taxon>
        <taxon>Dothideomycetes</taxon>
        <taxon>Pleosporomycetidae</taxon>
        <taxon>Mytilinidiales</taxon>
        <taxon>Argynnaceae</taxon>
        <taxon>Lepidopterella</taxon>
    </lineage>
</organism>
<keyword evidence="3" id="KW-1185">Reference proteome</keyword>
<keyword evidence="1" id="KW-0812">Transmembrane</keyword>
<evidence type="ECO:0008006" key="4">
    <source>
        <dbReference type="Google" id="ProtNLM"/>
    </source>
</evidence>